<name>A0A8H3DQX5_9AGAM</name>
<dbReference type="AlphaFoldDB" id="A0A8H3DQX5"/>
<dbReference type="Proteomes" id="UP000663831">
    <property type="component" value="Unassembled WGS sequence"/>
</dbReference>
<evidence type="ECO:0000313" key="2">
    <source>
        <dbReference type="Proteomes" id="UP000663831"/>
    </source>
</evidence>
<evidence type="ECO:0000313" key="1">
    <source>
        <dbReference type="EMBL" id="CAE6540522.1"/>
    </source>
</evidence>
<proteinExistence type="predicted"/>
<reference evidence="1" key="1">
    <citation type="submission" date="2021-01" db="EMBL/GenBank/DDBJ databases">
        <authorList>
            <person name="Kaushik A."/>
        </authorList>
    </citation>
    <scope>NUCLEOTIDE SEQUENCE</scope>
    <source>
        <strain evidence="1">AG3-1AP</strain>
    </source>
</reference>
<protein>
    <submittedName>
        <fullName evidence="1">Uncharacterized protein</fullName>
    </submittedName>
</protein>
<accession>A0A8H3DQX5</accession>
<comment type="caution">
    <text evidence="1">The sequence shown here is derived from an EMBL/GenBank/DDBJ whole genome shotgun (WGS) entry which is preliminary data.</text>
</comment>
<organism evidence="1 2">
    <name type="scientific">Rhizoctonia solani</name>
    <dbReference type="NCBI Taxonomy" id="456999"/>
    <lineage>
        <taxon>Eukaryota</taxon>
        <taxon>Fungi</taxon>
        <taxon>Dikarya</taxon>
        <taxon>Basidiomycota</taxon>
        <taxon>Agaricomycotina</taxon>
        <taxon>Agaricomycetes</taxon>
        <taxon>Cantharellales</taxon>
        <taxon>Ceratobasidiaceae</taxon>
        <taxon>Rhizoctonia</taxon>
    </lineage>
</organism>
<gene>
    <name evidence="1" type="ORF">RDB_LOCUS174661</name>
</gene>
<sequence length="196" mass="21803">MDASQLNKFELVPDARGGYPSHSLTNFFSRLEQNEFVDNSDQSGSYENIPATSPFRFPITGTGVPGESSFTPNDLPDDTVPSAEAMARINVPSVIRATKDAIKHYVQDLQQLGKHVNAVLCSLCTLKPNRTYTQIETVESRGTMHLEWWQVTFDFYSVICLTSSKSRVCAFMFRVCVSDGTCEKEGDVWKVDSSGL</sequence>
<dbReference type="EMBL" id="CAJMWV010009908">
    <property type="protein sequence ID" value="CAE6540522.1"/>
    <property type="molecule type" value="Genomic_DNA"/>
</dbReference>